<protein>
    <submittedName>
        <fullName evidence="6">LacI family transcriptional regulator</fullName>
    </submittedName>
</protein>
<keyword evidence="1" id="KW-0805">Transcription regulation</keyword>
<sequence length="362" mass="39854">MMDERAFEVEVDGPDADERRSRGGRAARIPDIARLAGASTATVDRVLNRRPGVRPATIQRVLKAAAELDYLPDEELVGAGLKPLRLVFVLPAGTNRFLSMLGQMIKGAQNQLAAMNVRCQVETIRSFNPELLAQSLRQHGRRADGVAFMALEHPAVREAVNGLADQRKPTVTLISDIASSRRVAYVGLDNRSVGRTAGYLMARLIKTPGKVAMIAGSLSYRAHEEREMGFLHIFEEMYPEFEVVGLREGHDDENKNYRQTKMLLARHPDLAGIYNIGGGPEGVARALKEARREQEIVFIGHGLTGETRALLIDGAMDAVITQNPQAAMMSCVNVFANLRAGRDPLHGVDPPRTEVFFRENLP</sequence>
<evidence type="ECO:0000256" key="2">
    <source>
        <dbReference type="ARBA" id="ARBA00023125"/>
    </source>
</evidence>
<dbReference type="PROSITE" id="PS50932">
    <property type="entry name" value="HTH_LACI_2"/>
    <property type="match status" value="1"/>
</dbReference>
<evidence type="ECO:0000256" key="3">
    <source>
        <dbReference type="ARBA" id="ARBA00023163"/>
    </source>
</evidence>
<dbReference type="CDD" id="cd06307">
    <property type="entry name" value="PBP1_sugar_binding"/>
    <property type="match status" value="1"/>
</dbReference>
<evidence type="ECO:0000259" key="5">
    <source>
        <dbReference type="PROSITE" id="PS50932"/>
    </source>
</evidence>
<dbReference type="GO" id="GO:0003700">
    <property type="term" value="F:DNA-binding transcription factor activity"/>
    <property type="evidence" value="ECO:0007669"/>
    <property type="project" value="TreeGrafter"/>
</dbReference>
<gene>
    <name evidence="6" type="ORF">GCM10007036_24120</name>
</gene>
<name>A0A917I7X3_9HYPH</name>
<keyword evidence="3" id="KW-0804">Transcription</keyword>
<keyword evidence="2" id="KW-0238">DNA-binding</keyword>
<evidence type="ECO:0000313" key="7">
    <source>
        <dbReference type="Proteomes" id="UP000603912"/>
    </source>
</evidence>
<dbReference type="Proteomes" id="UP000603912">
    <property type="component" value="Unassembled WGS sequence"/>
</dbReference>
<dbReference type="Gene3D" id="3.40.50.2300">
    <property type="match status" value="2"/>
</dbReference>
<dbReference type="Gene3D" id="1.10.260.40">
    <property type="entry name" value="lambda repressor-like DNA-binding domains"/>
    <property type="match status" value="1"/>
</dbReference>
<dbReference type="EMBL" id="BMES01000002">
    <property type="protein sequence ID" value="GGH20515.1"/>
    <property type="molecule type" value="Genomic_DNA"/>
</dbReference>
<dbReference type="PANTHER" id="PTHR30146:SF152">
    <property type="entry name" value="TRANSCRIPTIONAL REGULATORY PROTEIN"/>
    <property type="match status" value="1"/>
</dbReference>
<dbReference type="CDD" id="cd01392">
    <property type="entry name" value="HTH_LacI"/>
    <property type="match status" value="1"/>
</dbReference>
<reference evidence="6" key="2">
    <citation type="submission" date="2020-09" db="EMBL/GenBank/DDBJ databases">
        <authorList>
            <person name="Sun Q."/>
            <person name="Zhou Y."/>
        </authorList>
    </citation>
    <scope>NUCLEOTIDE SEQUENCE</scope>
    <source>
        <strain evidence="6">CGMCC 1.12214</strain>
    </source>
</reference>
<dbReference type="RefSeq" id="WP_244643829.1">
    <property type="nucleotide sequence ID" value="NZ_BMES01000002.1"/>
</dbReference>
<dbReference type="InterPro" id="IPR028082">
    <property type="entry name" value="Peripla_BP_I"/>
</dbReference>
<evidence type="ECO:0000313" key="6">
    <source>
        <dbReference type="EMBL" id="GGH20515.1"/>
    </source>
</evidence>
<reference evidence="6" key="1">
    <citation type="journal article" date="2014" name="Int. J. Syst. Evol. Microbiol.">
        <title>Complete genome sequence of Corynebacterium casei LMG S-19264T (=DSM 44701T), isolated from a smear-ripened cheese.</title>
        <authorList>
            <consortium name="US DOE Joint Genome Institute (JGI-PGF)"/>
            <person name="Walter F."/>
            <person name="Albersmeier A."/>
            <person name="Kalinowski J."/>
            <person name="Ruckert C."/>
        </authorList>
    </citation>
    <scope>NUCLEOTIDE SEQUENCE</scope>
    <source>
        <strain evidence="6">CGMCC 1.12214</strain>
    </source>
</reference>
<evidence type="ECO:0000256" key="4">
    <source>
        <dbReference type="SAM" id="MobiDB-lite"/>
    </source>
</evidence>
<keyword evidence="7" id="KW-1185">Reference proteome</keyword>
<dbReference type="InterPro" id="IPR000843">
    <property type="entry name" value="HTH_LacI"/>
</dbReference>
<dbReference type="PANTHER" id="PTHR30146">
    <property type="entry name" value="LACI-RELATED TRANSCRIPTIONAL REPRESSOR"/>
    <property type="match status" value="1"/>
</dbReference>
<dbReference type="InterPro" id="IPR010982">
    <property type="entry name" value="Lambda_DNA-bd_dom_sf"/>
</dbReference>
<proteinExistence type="predicted"/>
<accession>A0A917I7X3</accession>
<dbReference type="Pfam" id="PF00356">
    <property type="entry name" value="LacI"/>
    <property type="match status" value="1"/>
</dbReference>
<dbReference type="InterPro" id="IPR025997">
    <property type="entry name" value="SBP_2_dom"/>
</dbReference>
<feature type="domain" description="HTH lacI-type" evidence="5">
    <location>
        <begin position="27"/>
        <end position="73"/>
    </location>
</feature>
<dbReference type="SMART" id="SM00354">
    <property type="entry name" value="HTH_LACI"/>
    <property type="match status" value="1"/>
</dbReference>
<evidence type="ECO:0000256" key="1">
    <source>
        <dbReference type="ARBA" id="ARBA00023015"/>
    </source>
</evidence>
<dbReference type="GO" id="GO:0000976">
    <property type="term" value="F:transcription cis-regulatory region binding"/>
    <property type="evidence" value="ECO:0007669"/>
    <property type="project" value="TreeGrafter"/>
</dbReference>
<organism evidence="6 7">
    <name type="scientific">Alsobacter metallidurans</name>
    <dbReference type="NCBI Taxonomy" id="340221"/>
    <lineage>
        <taxon>Bacteria</taxon>
        <taxon>Pseudomonadati</taxon>
        <taxon>Pseudomonadota</taxon>
        <taxon>Alphaproteobacteria</taxon>
        <taxon>Hyphomicrobiales</taxon>
        <taxon>Alsobacteraceae</taxon>
        <taxon>Alsobacter</taxon>
    </lineage>
</organism>
<dbReference type="SUPFAM" id="SSF47413">
    <property type="entry name" value="lambda repressor-like DNA-binding domains"/>
    <property type="match status" value="1"/>
</dbReference>
<comment type="caution">
    <text evidence="6">The sequence shown here is derived from an EMBL/GenBank/DDBJ whole genome shotgun (WGS) entry which is preliminary data.</text>
</comment>
<dbReference type="SUPFAM" id="SSF53822">
    <property type="entry name" value="Periplasmic binding protein-like I"/>
    <property type="match status" value="1"/>
</dbReference>
<dbReference type="Pfam" id="PF13407">
    <property type="entry name" value="Peripla_BP_4"/>
    <property type="match status" value="1"/>
</dbReference>
<feature type="region of interest" description="Disordered" evidence="4">
    <location>
        <begin position="1"/>
        <end position="24"/>
    </location>
</feature>
<dbReference type="AlphaFoldDB" id="A0A917I7X3"/>